<dbReference type="AlphaFoldDB" id="A0A3Q3QZ80"/>
<dbReference type="Pfam" id="PF21733">
    <property type="entry name" value="Death_3"/>
    <property type="match status" value="1"/>
</dbReference>
<dbReference type="GO" id="GO:0006915">
    <property type="term" value="P:apoptotic process"/>
    <property type="evidence" value="ECO:0007669"/>
    <property type="project" value="UniProtKB-KW"/>
</dbReference>
<dbReference type="PANTHER" id="PTHR23097:SF116">
    <property type="entry name" value="TUMOR NECROSIS FACTOR RECEPTOR SUPERFAMILY MEMBER 6B"/>
    <property type="match status" value="1"/>
</dbReference>
<dbReference type="Gene3D" id="2.10.50.10">
    <property type="entry name" value="Tumor Necrosis Factor Receptor, subunit A, domain 2"/>
    <property type="match status" value="3"/>
</dbReference>
<feature type="disulfide bond" evidence="8">
    <location>
        <begin position="66"/>
        <end position="81"/>
    </location>
</feature>
<feature type="signal peptide" evidence="9">
    <location>
        <begin position="1"/>
        <end position="21"/>
    </location>
</feature>
<keyword evidence="12" id="KW-1185">Reference proteome</keyword>
<evidence type="ECO:0000256" key="9">
    <source>
        <dbReference type="SAM" id="SignalP"/>
    </source>
</evidence>
<dbReference type="PROSITE" id="PS50050">
    <property type="entry name" value="TNFR_NGFR_2"/>
    <property type="match status" value="1"/>
</dbReference>
<dbReference type="STRING" id="43700.ENSMALP00000023216"/>
<sequence>MLFVCLISLLLLSELAAQVEAVPARSLTYNEIDSTSGSSLVCDQCPPGTYLRSRCTSMQKSQCAPCPQGSFTELWNHITKCLRCGVCGQNQVVKTACTADRDCQCECIQGYYWEEKYDMCVRHTHCQSGQGVLTEGTPYKNTVCQVCSDGTFSNAATGNQNCTAHTSCDAAGLKLLLKGSTWHNSVCASCEHLRSRDGADYLKEIIPAFFQHQRFNIRMLRRIVRKLPSTDGKRHEGISGLSLSALHVNINTWVASATAKQIRQVPHVLTNLGADIGGNRLHSKLQRIDSNLNTLCGMGNEVDMGELH</sequence>
<feature type="disulfide bond" evidence="8">
    <location>
        <begin position="87"/>
        <end position="105"/>
    </location>
</feature>
<dbReference type="GeneID" id="109973203"/>
<dbReference type="InterPro" id="IPR001368">
    <property type="entry name" value="TNFR/NGFR_Cys_rich_reg"/>
</dbReference>
<evidence type="ECO:0000256" key="7">
    <source>
        <dbReference type="ARBA" id="ARBA00023180"/>
    </source>
</evidence>
<keyword evidence="4 9" id="KW-0732">Signal</keyword>
<feature type="chain" id="PRO_5018783751" description="TNFR-Cys domain-containing protein" evidence="9">
    <location>
        <begin position="22"/>
        <end position="308"/>
    </location>
</feature>
<reference evidence="11" key="1">
    <citation type="submission" date="2025-08" db="UniProtKB">
        <authorList>
            <consortium name="Ensembl"/>
        </authorList>
    </citation>
    <scope>IDENTIFICATION</scope>
</reference>
<evidence type="ECO:0000256" key="6">
    <source>
        <dbReference type="ARBA" id="ARBA00023157"/>
    </source>
</evidence>
<keyword evidence="5" id="KW-0677">Repeat</keyword>
<keyword evidence="2" id="KW-0964">Secreted</keyword>
<dbReference type="RefSeq" id="XP_020478266.1">
    <property type="nucleotide sequence ID" value="XM_020622610.1"/>
</dbReference>
<dbReference type="PANTHER" id="PTHR23097">
    <property type="entry name" value="TUMOR NECROSIS FACTOR RECEPTOR SUPERFAMILY MEMBER"/>
    <property type="match status" value="1"/>
</dbReference>
<name>A0A3Q3QZ80_MONAL</name>
<dbReference type="Ensembl" id="ENSMALT00000023662.1">
    <property type="protein sequence ID" value="ENSMALP00000023216.1"/>
    <property type="gene ID" value="ENSMALG00000016191.1"/>
</dbReference>
<organism evidence="11 12">
    <name type="scientific">Monopterus albus</name>
    <name type="common">Swamp eel</name>
    <dbReference type="NCBI Taxonomy" id="43700"/>
    <lineage>
        <taxon>Eukaryota</taxon>
        <taxon>Metazoa</taxon>
        <taxon>Chordata</taxon>
        <taxon>Craniata</taxon>
        <taxon>Vertebrata</taxon>
        <taxon>Euteleostomi</taxon>
        <taxon>Actinopterygii</taxon>
        <taxon>Neopterygii</taxon>
        <taxon>Teleostei</taxon>
        <taxon>Neoteleostei</taxon>
        <taxon>Acanthomorphata</taxon>
        <taxon>Anabantaria</taxon>
        <taxon>Synbranchiformes</taxon>
        <taxon>Synbranchidae</taxon>
        <taxon>Monopterus</taxon>
    </lineage>
</organism>
<dbReference type="GO" id="GO:0005576">
    <property type="term" value="C:extracellular region"/>
    <property type="evidence" value="ECO:0007669"/>
    <property type="project" value="UniProtKB-SubCell"/>
</dbReference>
<evidence type="ECO:0000313" key="11">
    <source>
        <dbReference type="Ensembl" id="ENSMALP00000023216.1"/>
    </source>
</evidence>
<protein>
    <recommendedName>
        <fullName evidence="10">TNFR-Cys domain-containing protein</fullName>
    </recommendedName>
</protein>
<dbReference type="SUPFAM" id="SSF57586">
    <property type="entry name" value="TNF receptor-like"/>
    <property type="match status" value="2"/>
</dbReference>
<dbReference type="InterPro" id="IPR048522">
    <property type="entry name" value="Death_3_fish"/>
</dbReference>
<dbReference type="SMART" id="SM00208">
    <property type="entry name" value="TNFR"/>
    <property type="match status" value="4"/>
</dbReference>
<evidence type="ECO:0000256" key="1">
    <source>
        <dbReference type="ARBA" id="ARBA00004613"/>
    </source>
</evidence>
<dbReference type="InterPro" id="IPR052459">
    <property type="entry name" value="TNFRSF_decoy_receptor"/>
</dbReference>
<feature type="domain" description="TNFR-Cys" evidence="10">
    <location>
        <begin position="65"/>
        <end position="105"/>
    </location>
</feature>
<evidence type="ECO:0000259" key="10">
    <source>
        <dbReference type="PROSITE" id="PS50050"/>
    </source>
</evidence>
<comment type="subcellular location">
    <subcellularLocation>
        <location evidence="1">Secreted</location>
    </subcellularLocation>
</comment>
<evidence type="ECO:0000256" key="3">
    <source>
        <dbReference type="ARBA" id="ARBA00022703"/>
    </source>
</evidence>
<evidence type="ECO:0000256" key="4">
    <source>
        <dbReference type="ARBA" id="ARBA00022729"/>
    </source>
</evidence>
<keyword evidence="3" id="KW-0053">Apoptosis</keyword>
<dbReference type="Pfam" id="PF00020">
    <property type="entry name" value="TNFR_c6"/>
    <property type="match status" value="2"/>
</dbReference>
<accession>A0A3Q3QZ80</accession>
<dbReference type="Proteomes" id="UP000261600">
    <property type="component" value="Unplaced"/>
</dbReference>
<feature type="repeat" description="TNFR-Cys" evidence="8">
    <location>
        <begin position="65"/>
        <end position="105"/>
    </location>
</feature>
<dbReference type="KEGG" id="malb:109973203"/>
<keyword evidence="6 8" id="KW-1015">Disulfide bond</keyword>
<dbReference type="OrthoDB" id="9990004at2759"/>
<evidence type="ECO:0000256" key="5">
    <source>
        <dbReference type="ARBA" id="ARBA00022737"/>
    </source>
</evidence>
<feature type="disulfide bond" evidence="8">
    <location>
        <begin position="84"/>
        <end position="97"/>
    </location>
</feature>
<keyword evidence="7" id="KW-0325">Glycoprotein</keyword>
<proteinExistence type="predicted"/>
<evidence type="ECO:0000256" key="2">
    <source>
        <dbReference type="ARBA" id="ARBA00022525"/>
    </source>
</evidence>
<reference evidence="11" key="2">
    <citation type="submission" date="2025-09" db="UniProtKB">
        <authorList>
            <consortium name="Ensembl"/>
        </authorList>
    </citation>
    <scope>IDENTIFICATION</scope>
</reference>
<evidence type="ECO:0000256" key="8">
    <source>
        <dbReference type="PROSITE-ProRule" id="PRU00206"/>
    </source>
</evidence>
<evidence type="ECO:0000313" key="12">
    <source>
        <dbReference type="Proteomes" id="UP000261600"/>
    </source>
</evidence>